<dbReference type="STRING" id="504805.SAMN05421505_1534"/>
<dbReference type="AlphaFoldDB" id="A0A1G8KNL1"/>
<evidence type="ECO:0008006" key="3">
    <source>
        <dbReference type="Google" id="ProtNLM"/>
    </source>
</evidence>
<evidence type="ECO:0000313" key="1">
    <source>
        <dbReference type="EMBL" id="SDI45045.1"/>
    </source>
</evidence>
<dbReference type="EMBL" id="FNCN01000053">
    <property type="protein sequence ID" value="SDI45045.1"/>
    <property type="molecule type" value="Genomic_DNA"/>
</dbReference>
<protein>
    <recommendedName>
        <fullName evidence="3">AAA-like domain-containing protein</fullName>
    </recommendedName>
</protein>
<gene>
    <name evidence="1" type="ORF">SAMN05421505_1534</name>
</gene>
<name>A0A1G8KNL1_9ACTN</name>
<dbReference type="SUPFAM" id="SSF52540">
    <property type="entry name" value="P-loop containing nucleoside triphosphate hydrolases"/>
    <property type="match status" value="1"/>
</dbReference>
<accession>A0A1G8KNL1</accession>
<dbReference type="RefSeq" id="WP_218126081.1">
    <property type="nucleotide sequence ID" value="NZ_FNCN01000053.1"/>
</dbReference>
<organism evidence="1 2">
    <name type="scientific">Sinosporangium album</name>
    <dbReference type="NCBI Taxonomy" id="504805"/>
    <lineage>
        <taxon>Bacteria</taxon>
        <taxon>Bacillati</taxon>
        <taxon>Actinomycetota</taxon>
        <taxon>Actinomycetes</taxon>
        <taxon>Streptosporangiales</taxon>
        <taxon>Streptosporangiaceae</taxon>
        <taxon>Sinosporangium</taxon>
    </lineage>
</organism>
<dbReference type="Proteomes" id="UP000198923">
    <property type="component" value="Unassembled WGS sequence"/>
</dbReference>
<sequence>MLVPEDHLEQRRAEHARIEVLPLKFSSNELRAEHWRFLMGAIGNQSTYIRQLQRIMRAHRRDLRLDVIRQAVEDSALSDNLKQLAQQRLDLAADYIDDGAQVKALVRPGRVIIVDLRDEFIEKDEALGLFVVLMQLFADAQVNGKRFNKLVVFDEAHKYIESPDLVDGLIESVREMRHKGMSVLIASQDPPSVPISLIELSSHVILHKFTSPAWLKHLQKAKTALADLSPAKLAALMPGEAFVWSGTATEDAFTRQAVKVLLRPRVTRHGGGTRTAVE</sequence>
<reference evidence="1 2" key="1">
    <citation type="submission" date="2016-10" db="EMBL/GenBank/DDBJ databases">
        <authorList>
            <person name="de Groot N.N."/>
        </authorList>
    </citation>
    <scope>NUCLEOTIDE SEQUENCE [LARGE SCALE GENOMIC DNA]</scope>
    <source>
        <strain evidence="1 2">CPCC 201354</strain>
    </source>
</reference>
<dbReference type="Gene3D" id="3.40.50.300">
    <property type="entry name" value="P-loop containing nucleotide triphosphate hydrolases"/>
    <property type="match status" value="1"/>
</dbReference>
<keyword evidence="2" id="KW-1185">Reference proteome</keyword>
<dbReference type="InterPro" id="IPR027417">
    <property type="entry name" value="P-loop_NTPase"/>
</dbReference>
<proteinExistence type="predicted"/>
<evidence type="ECO:0000313" key="2">
    <source>
        <dbReference type="Proteomes" id="UP000198923"/>
    </source>
</evidence>